<protein>
    <recommendedName>
        <fullName evidence="3 10">NAD(P)H-hydrate epimerase</fullName>
        <ecNumber evidence="3 10">5.1.99.6</ecNumber>
    </recommendedName>
    <alternativeName>
        <fullName evidence="10">NAD(P)HX epimerase</fullName>
    </alternativeName>
</protein>
<gene>
    <name evidence="10" type="primary">nnrE</name>
    <name evidence="12" type="ORF">SAMN02745245_01127</name>
</gene>
<evidence type="ECO:0000313" key="13">
    <source>
        <dbReference type="Proteomes" id="UP000184032"/>
    </source>
</evidence>
<dbReference type="AlphaFoldDB" id="A0A1M5SCC5"/>
<feature type="binding site" evidence="10">
    <location>
        <begin position="126"/>
        <end position="132"/>
    </location>
    <ligand>
        <name>(6S)-NADPHX</name>
        <dbReference type="ChEBI" id="CHEBI:64076"/>
    </ligand>
</feature>
<dbReference type="HAMAP" id="MF_01966">
    <property type="entry name" value="NADHX_epimerase"/>
    <property type="match status" value="1"/>
</dbReference>
<dbReference type="SUPFAM" id="SSF64153">
    <property type="entry name" value="YjeF N-terminal domain-like"/>
    <property type="match status" value="1"/>
</dbReference>
<comment type="caution">
    <text evidence="10">Lacks conserved residue(s) required for the propagation of feature annotation.</text>
</comment>
<evidence type="ECO:0000256" key="7">
    <source>
        <dbReference type="ARBA" id="ARBA00022958"/>
    </source>
</evidence>
<dbReference type="PANTHER" id="PTHR13232:SF10">
    <property type="entry name" value="NAD(P)H-HYDRATE EPIMERASE"/>
    <property type="match status" value="1"/>
</dbReference>
<feature type="domain" description="YjeF N-terminal" evidence="11">
    <location>
        <begin position="8"/>
        <end position="206"/>
    </location>
</feature>
<evidence type="ECO:0000256" key="3">
    <source>
        <dbReference type="ARBA" id="ARBA00012228"/>
    </source>
</evidence>
<evidence type="ECO:0000256" key="5">
    <source>
        <dbReference type="ARBA" id="ARBA00022741"/>
    </source>
</evidence>
<evidence type="ECO:0000256" key="2">
    <source>
        <dbReference type="ARBA" id="ARBA00000909"/>
    </source>
</evidence>
<proteinExistence type="inferred from homology"/>
<organism evidence="12 13">
    <name type="scientific">Anaerosphaera aminiphila DSM 21120</name>
    <dbReference type="NCBI Taxonomy" id="1120995"/>
    <lineage>
        <taxon>Bacteria</taxon>
        <taxon>Bacillati</taxon>
        <taxon>Bacillota</taxon>
        <taxon>Tissierellia</taxon>
        <taxon>Tissierellales</taxon>
        <taxon>Peptoniphilaceae</taxon>
        <taxon>Anaerosphaera</taxon>
    </lineage>
</organism>
<evidence type="ECO:0000256" key="6">
    <source>
        <dbReference type="ARBA" id="ARBA00022857"/>
    </source>
</evidence>
<keyword evidence="5 10" id="KW-0547">Nucleotide-binding</keyword>
<comment type="similarity">
    <text evidence="10">Belongs to the NnrE/AIBP family.</text>
</comment>
<dbReference type="RefSeq" id="WP_073184565.1">
    <property type="nucleotide sequence ID" value="NZ_FQXI01000007.1"/>
</dbReference>
<accession>A0A1M5SCC5</accession>
<feature type="binding site" evidence="10">
    <location>
        <position position="155"/>
    </location>
    <ligand>
        <name>(6S)-NADPHX</name>
        <dbReference type="ChEBI" id="CHEBI:64076"/>
    </ligand>
</feature>
<feature type="binding site" evidence="10">
    <location>
        <position position="158"/>
    </location>
    <ligand>
        <name>K(+)</name>
        <dbReference type="ChEBI" id="CHEBI:29103"/>
    </ligand>
</feature>
<feature type="binding site" evidence="10">
    <location>
        <begin position="52"/>
        <end position="56"/>
    </location>
    <ligand>
        <name>(6S)-NADPHX</name>
        <dbReference type="ChEBI" id="CHEBI:64076"/>
    </ligand>
</feature>
<dbReference type="PANTHER" id="PTHR13232">
    <property type="entry name" value="NAD(P)H-HYDRATE EPIMERASE"/>
    <property type="match status" value="1"/>
</dbReference>
<comment type="cofactor">
    <cofactor evidence="10">
        <name>K(+)</name>
        <dbReference type="ChEBI" id="CHEBI:29103"/>
    </cofactor>
    <text evidence="10">Binds 1 potassium ion per subunit.</text>
</comment>
<dbReference type="GO" id="GO:0052856">
    <property type="term" value="F:NAD(P)HX epimerase activity"/>
    <property type="evidence" value="ECO:0007669"/>
    <property type="project" value="UniProtKB-UniRule"/>
</dbReference>
<dbReference type="GO" id="GO:0046872">
    <property type="term" value="F:metal ion binding"/>
    <property type="evidence" value="ECO:0007669"/>
    <property type="project" value="UniProtKB-KW"/>
</dbReference>
<keyword evidence="4 10" id="KW-0479">Metal-binding</keyword>
<dbReference type="EMBL" id="FQXI01000007">
    <property type="protein sequence ID" value="SHH35553.1"/>
    <property type="molecule type" value="Genomic_DNA"/>
</dbReference>
<evidence type="ECO:0000313" key="12">
    <source>
        <dbReference type="EMBL" id="SHH35553.1"/>
    </source>
</evidence>
<dbReference type="GO" id="GO:0000166">
    <property type="term" value="F:nucleotide binding"/>
    <property type="evidence" value="ECO:0007669"/>
    <property type="project" value="UniProtKB-KW"/>
</dbReference>
<comment type="catalytic activity">
    <reaction evidence="1 10">
        <text>(6R)-NADHX = (6S)-NADHX</text>
        <dbReference type="Rhea" id="RHEA:32215"/>
        <dbReference type="ChEBI" id="CHEBI:64074"/>
        <dbReference type="ChEBI" id="CHEBI:64075"/>
        <dbReference type="EC" id="5.1.99.6"/>
    </reaction>
</comment>
<name>A0A1M5SCC5_9FIRM</name>
<keyword evidence="8 10" id="KW-0520">NAD</keyword>
<dbReference type="NCBIfam" id="TIGR00197">
    <property type="entry name" value="yjeF_nterm"/>
    <property type="match status" value="1"/>
</dbReference>
<dbReference type="Gene3D" id="3.40.50.10260">
    <property type="entry name" value="YjeF N-terminal domain"/>
    <property type="match status" value="1"/>
</dbReference>
<dbReference type="InterPro" id="IPR004443">
    <property type="entry name" value="YjeF_N_dom"/>
</dbReference>
<evidence type="ECO:0000256" key="8">
    <source>
        <dbReference type="ARBA" id="ARBA00023027"/>
    </source>
</evidence>
<dbReference type="PROSITE" id="PS51385">
    <property type="entry name" value="YJEF_N"/>
    <property type="match status" value="1"/>
</dbReference>
<comment type="catalytic activity">
    <reaction evidence="2 10">
        <text>(6R)-NADPHX = (6S)-NADPHX</text>
        <dbReference type="Rhea" id="RHEA:32227"/>
        <dbReference type="ChEBI" id="CHEBI:64076"/>
        <dbReference type="ChEBI" id="CHEBI:64077"/>
        <dbReference type="EC" id="5.1.99.6"/>
    </reaction>
</comment>
<dbReference type="InterPro" id="IPR032976">
    <property type="entry name" value="YJEFN_prot_NAXE-like"/>
</dbReference>
<feature type="binding site" evidence="10">
    <location>
        <position position="53"/>
    </location>
    <ligand>
        <name>K(+)</name>
        <dbReference type="ChEBI" id="CHEBI:29103"/>
    </ligand>
</feature>
<keyword evidence="6 10" id="KW-0521">NADP</keyword>
<dbReference type="Pfam" id="PF03853">
    <property type="entry name" value="YjeF_N"/>
    <property type="match status" value="1"/>
</dbReference>
<comment type="function">
    <text evidence="10">Catalyzes the epimerization of the S- and R-forms of NAD(P)HX, a damaged form of NAD(P)H that is a result of enzymatic or heat-dependent hydration. This is a prerequisite for the S-specific NAD(P)H-hydrate dehydratase to allow the repair of both epimers of NAD(P)HX.</text>
</comment>
<reference evidence="12 13" key="1">
    <citation type="submission" date="2016-11" db="EMBL/GenBank/DDBJ databases">
        <authorList>
            <person name="Jaros S."/>
            <person name="Januszkiewicz K."/>
            <person name="Wedrychowicz H."/>
        </authorList>
    </citation>
    <scope>NUCLEOTIDE SEQUENCE [LARGE SCALE GENOMIC DNA]</scope>
    <source>
        <strain evidence="12 13">DSM 21120</strain>
    </source>
</reference>
<dbReference type="EC" id="5.1.99.6" evidence="3 10"/>
<feature type="binding site" evidence="10">
    <location>
        <position position="122"/>
    </location>
    <ligand>
        <name>K(+)</name>
        <dbReference type="ChEBI" id="CHEBI:29103"/>
    </ligand>
</feature>
<dbReference type="OrthoDB" id="9806925at2"/>
<keyword evidence="9 10" id="KW-0413">Isomerase</keyword>
<sequence length="206" mass="22771">MSLSREEMFKIDRNATEVHKIRPIILMENAALGIFNEINKYDSYTVICGEGNNGGDGVAVARHLLLNGREVDTFVVGDAKSEELRENLEILETLTTNIFKIKNVEDIEKLIDSLEVNEVSLDCIFGIGLSRKVEGLFKEVVKAINEHSNYTISIDIPSGIDANTGEVLGEAVFANETMTIYEEKDGMVDNVICGKITNIYLGAPKI</sequence>
<evidence type="ECO:0000259" key="11">
    <source>
        <dbReference type="PROSITE" id="PS51385"/>
    </source>
</evidence>
<dbReference type="Proteomes" id="UP000184032">
    <property type="component" value="Unassembled WGS sequence"/>
</dbReference>
<evidence type="ECO:0000256" key="9">
    <source>
        <dbReference type="ARBA" id="ARBA00023235"/>
    </source>
</evidence>
<dbReference type="InterPro" id="IPR036652">
    <property type="entry name" value="YjeF_N_dom_sf"/>
</dbReference>
<evidence type="ECO:0000256" key="1">
    <source>
        <dbReference type="ARBA" id="ARBA00000013"/>
    </source>
</evidence>
<keyword evidence="7 10" id="KW-0630">Potassium</keyword>
<evidence type="ECO:0000256" key="4">
    <source>
        <dbReference type="ARBA" id="ARBA00022723"/>
    </source>
</evidence>
<evidence type="ECO:0000256" key="10">
    <source>
        <dbReference type="HAMAP-Rule" id="MF_01966"/>
    </source>
</evidence>
<dbReference type="STRING" id="1120995.SAMN02745245_01127"/>
<keyword evidence="13" id="KW-1185">Reference proteome</keyword>